<sequence>MDLGLFSRGFCPMVQSWRLRGSWNLIFKGIWSFVMRWRLLAT</sequence>
<evidence type="ECO:0000313" key="1">
    <source>
        <dbReference type="EMBL" id="RYQ89013.1"/>
    </source>
</evidence>
<keyword evidence="2" id="KW-1185">Reference proteome</keyword>
<dbReference type="EMBL" id="SDMP01000019">
    <property type="protein sequence ID" value="RYQ89013.1"/>
    <property type="molecule type" value="Genomic_DNA"/>
</dbReference>
<dbReference type="Proteomes" id="UP000289738">
    <property type="component" value="Chromosome B09"/>
</dbReference>
<dbReference type="AlphaFoldDB" id="A0A444XI24"/>
<evidence type="ECO:0000313" key="2">
    <source>
        <dbReference type="Proteomes" id="UP000289738"/>
    </source>
</evidence>
<accession>A0A444XI24</accession>
<name>A0A444XI24_ARAHY</name>
<reference evidence="1 2" key="1">
    <citation type="submission" date="2019-01" db="EMBL/GenBank/DDBJ databases">
        <title>Sequencing of cultivated peanut Arachis hypogaea provides insights into genome evolution and oil improvement.</title>
        <authorList>
            <person name="Chen X."/>
        </authorList>
    </citation>
    <scope>NUCLEOTIDE SEQUENCE [LARGE SCALE GENOMIC DNA]</scope>
    <source>
        <strain evidence="2">cv. Fuhuasheng</strain>
        <tissue evidence="1">Leaves</tissue>
    </source>
</reference>
<protein>
    <submittedName>
        <fullName evidence="1">Uncharacterized protein</fullName>
    </submittedName>
</protein>
<organism evidence="1 2">
    <name type="scientific">Arachis hypogaea</name>
    <name type="common">Peanut</name>
    <dbReference type="NCBI Taxonomy" id="3818"/>
    <lineage>
        <taxon>Eukaryota</taxon>
        <taxon>Viridiplantae</taxon>
        <taxon>Streptophyta</taxon>
        <taxon>Embryophyta</taxon>
        <taxon>Tracheophyta</taxon>
        <taxon>Spermatophyta</taxon>
        <taxon>Magnoliopsida</taxon>
        <taxon>eudicotyledons</taxon>
        <taxon>Gunneridae</taxon>
        <taxon>Pentapetalae</taxon>
        <taxon>rosids</taxon>
        <taxon>fabids</taxon>
        <taxon>Fabales</taxon>
        <taxon>Fabaceae</taxon>
        <taxon>Papilionoideae</taxon>
        <taxon>50 kb inversion clade</taxon>
        <taxon>dalbergioids sensu lato</taxon>
        <taxon>Dalbergieae</taxon>
        <taxon>Pterocarpus clade</taxon>
        <taxon>Arachis</taxon>
    </lineage>
</organism>
<proteinExistence type="predicted"/>
<gene>
    <name evidence="1" type="ORF">Ahy_B09g095879</name>
</gene>
<comment type="caution">
    <text evidence="1">The sequence shown here is derived from an EMBL/GenBank/DDBJ whole genome shotgun (WGS) entry which is preliminary data.</text>
</comment>